<organism evidence="2">
    <name type="scientific">bioreactor metagenome</name>
    <dbReference type="NCBI Taxonomy" id="1076179"/>
    <lineage>
        <taxon>unclassified sequences</taxon>
        <taxon>metagenomes</taxon>
        <taxon>ecological metagenomes</taxon>
    </lineage>
</organism>
<protein>
    <submittedName>
        <fullName evidence="2">High-affinity branched-chain amino acid transport system permease protein LivH</fullName>
    </submittedName>
</protein>
<name>A0A645CKD1_9ZZZZ</name>
<keyword evidence="1" id="KW-1133">Transmembrane helix</keyword>
<dbReference type="AlphaFoldDB" id="A0A645CKD1"/>
<evidence type="ECO:0000256" key="1">
    <source>
        <dbReference type="SAM" id="Phobius"/>
    </source>
</evidence>
<reference evidence="2" key="1">
    <citation type="submission" date="2019-08" db="EMBL/GenBank/DDBJ databases">
        <authorList>
            <person name="Kucharzyk K."/>
            <person name="Murdoch R.W."/>
            <person name="Higgins S."/>
            <person name="Loffler F."/>
        </authorList>
    </citation>
    <scope>NUCLEOTIDE SEQUENCE</scope>
</reference>
<accession>A0A645CKD1</accession>
<evidence type="ECO:0000313" key="2">
    <source>
        <dbReference type="EMBL" id="MPM77212.1"/>
    </source>
</evidence>
<proteinExistence type="predicted"/>
<keyword evidence="1" id="KW-0812">Transmembrane</keyword>
<keyword evidence="1" id="KW-0472">Membrane</keyword>
<comment type="caution">
    <text evidence="2">The sequence shown here is derived from an EMBL/GenBank/DDBJ whole genome shotgun (WGS) entry which is preliminary data.</text>
</comment>
<feature type="transmembrane region" description="Helical" evidence="1">
    <location>
        <begin position="16"/>
        <end position="37"/>
    </location>
</feature>
<gene>
    <name evidence="2" type="primary">livH_64</name>
    <name evidence="2" type="ORF">SDC9_124212</name>
</gene>
<sequence length="51" mass="5360">MLGGLLMGIIESLTKAYISTQLAEAVVYGVLIVVLIVKPTGLLGKKTSEKV</sequence>
<dbReference type="EMBL" id="VSSQ01027791">
    <property type="protein sequence ID" value="MPM77212.1"/>
    <property type="molecule type" value="Genomic_DNA"/>
</dbReference>